<sequence>MESYIVLILIILTSATVVISIMYLSKNFYFICPKCNQRLKIPAKKLLITAHVFDEYNLRCPFCGEKNYMKQIKEK</sequence>
<gene>
    <name evidence="1" type="ORF">rsdtw13_40380</name>
</gene>
<reference evidence="1" key="1">
    <citation type="journal article" date="2025" name="Int. J. Syst. Evol. Microbiol.">
        <title>Inconstantimicrobium mannanitabidum sp. nov., a novel member of the family Clostridiaceae isolated from anoxic soil under the treatment of reductive soil disinfestation.</title>
        <authorList>
            <person name="Ueki A."/>
            <person name="Tonouchi A."/>
            <person name="Honma S."/>
            <person name="Kaku N."/>
            <person name="Ueki K."/>
        </authorList>
    </citation>
    <scope>NUCLEOTIDE SEQUENCE</scope>
    <source>
        <strain evidence="1">TW13</strain>
    </source>
</reference>
<proteinExistence type="predicted"/>
<keyword evidence="2" id="KW-1185">Reference proteome</keyword>
<dbReference type="EMBL" id="BROD01000001">
    <property type="protein sequence ID" value="GKX68780.1"/>
    <property type="molecule type" value="Genomic_DNA"/>
</dbReference>
<dbReference type="Proteomes" id="UP001058074">
    <property type="component" value="Unassembled WGS sequence"/>
</dbReference>
<protein>
    <submittedName>
        <fullName evidence="1">Uncharacterized protein</fullName>
    </submittedName>
</protein>
<organism evidence="1 2">
    <name type="scientific">Inconstantimicrobium mannanitabidum</name>
    <dbReference type="NCBI Taxonomy" id="1604901"/>
    <lineage>
        <taxon>Bacteria</taxon>
        <taxon>Bacillati</taxon>
        <taxon>Bacillota</taxon>
        <taxon>Clostridia</taxon>
        <taxon>Eubacteriales</taxon>
        <taxon>Clostridiaceae</taxon>
        <taxon>Inconstantimicrobium</taxon>
    </lineage>
</organism>
<name>A0ACB5RI44_9CLOT</name>
<evidence type="ECO:0000313" key="1">
    <source>
        <dbReference type="EMBL" id="GKX68780.1"/>
    </source>
</evidence>
<accession>A0ACB5RI44</accession>
<evidence type="ECO:0000313" key="2">
    <source>
        <dbReference type="Proteomes" id="UP001058074"/>
    </source>
</evidence>
<comment type="caution">
    <text evidence="1">The sequence shown here is derived from an EMBL/GenBank/DDBJ whole genome shotgun (WGS) entry which is preliminary data.</text>
</comment>